<dbReference type="PANTHER" id="PTHR31118">
    <property type="entry name" value="CYCLASE-LIKE PROTEIN 2"/>
    <property type="match status" value="1"/>
</dbReference>
<accession>A0A411YYU9</accession>
<dbReference type="SUPFAM" id="SSF102198">
    <property type="entry name" value="Putative cyclase"/>
    <property type="match status" value="1"/>
</dbReference>
<dbReference type="RefSeq" id="WP_118155456.1">
    <property type="nucleotide sequence ID" value="NZ_QWEY01000011.1"/>
</dbReference>
<protein>
    <submittedName>
        <fullName evidence="1">Cyclase family protein</fullName>
    </submittedName>
</protein>
<organism evidence="1 2">
    <name type="scientific">Pseudotabrizicola alkalilacus</name>
    <dbReference type="NCBI Taxonomy" id="2305252"/>
    <lineage>
        <taxon>Bacteria</taxon>
        <taxon>Pseudomonadati</taxon>
        <taxon>Pseudomonadota</taxon>
        <taxon>Alphaproteobacteria</taxon>
        <taxon>Rhodobacterales</taxon>
        <taxon>Paracoccaceae</taxon>
        <taxon>Pseudotabrizicola</taxon>
    </lineage>
</organism>
<dbReference type="PANTHER" id="PTHR31118:SF12">
    <property type="entry name" value="CYCLASE-LIKE PROTEIN 2"/>
    <property type="match status" value="1"/>
</dbReference>
<name>A0A411YYU9_9RHOB</name>
<dbReference type="Pfam" id="PF04199">
    <property type="entry name" value="Cyclase"/>
    <property type="match status" value="1"/>
</dbReference>
<keyword evidence="2" id="KW-1185">Reference proteome</keyword>
<dbReference type="InterPro" id="IPR007325">
    <property type="entry name" value="KFase/CYL"/>
</dbReference>
<sequence>MSTNSSLCGQVAAALISGKLKTVDLTNTLSADFPVIVLPAEFGQCAPFRIETLSRYDENGPAWYWNNITMNEHTGTHFDAPAHWVTGRDLPHNTVDAVPVSDFVAPAVVVDISAEAAADADFIVTRSFLEAWEVRHGKIPPRHWVALRSDWYKRVGTPEYLNLKEDGAHSPGPDAAAMEFLVHERDCIGLAVETVGTDAGQASHFNPPLPAHSILHGNGRYGLQCLTNLDKLPVFGAMIVAAPLKIKGGSGSPLRVFAFFDAE</sequence>
<evidence type="ECO:0000313" key="2">
    <source>
        <dbReference type="Proteomes" id="UP000284547"/>
    </source>
</evidence>
<proteinExistence type="predicted"/>
<dbReference type="GO" id="GO:0004061">
    <property type="term" value="F:arylformamidase activity"/>
    <property type="evidence" value="ECO:0007669"/>
    <property type="project" value="InterPro"/>
</dbReference>
<dbReference type="GO" id="GO:0019441">
    <property type="term" value="P:L-tryptophan catabolic process to kynurenine"/>
    <property type="evidence" value="ECO:0007669"/>
    <property type="project" value="InterPro"/>
</dbReference>
<gene>
    <name evidence="1" type="ORF">D1012_17855</name>
</gene>
<comment type="caution">
    <text evidence="1">The sequence shown here is derived from an EMBL/GenBank/DDBJ whole genome shotgun (WGS) entry which is preliminary data.</text>
</comment>
<dbReference type="Gene3D" id="3.50.30.50">
    <property type="entry name" value="Putative cyclase"/>
    <property type="match status" value="1"/>
</dbReference>
<dbReference type="OrthoDB" id="9777007at2"/>
<dbReference type="InterPro" id="IPR037175">
    <property type="entry name" value="KFase_sf"/>
</dbReference>
<dbReference type="AlphaFoldDB" id="A0A411YYU9"/>
<dbReference type="EMBL" id="QWEY01000011">
    <property type="protein sequence ID" value="RGP35925.1"/>
    <property type="molecule type" value="Genomic_DNA"/>
</dbReference>
<evidence type="ECO:0000313" key="1">
    <source>
        <dbReference type="EMBL" id="RGP35925.1"/>
    </source>
</evidence>
<dbReference type="Proteomes" id="UP000284547">
    <property type="component" value="Unassembled WGS sequence"/>
</dbReference>
<reference evidence="1 2" key="1">
    <citation type="submission" date="2018-08" db="EMBL/GenBank/DDBJ databases">
        <title>Flavobacterium tibetense sp. nov., isolated from a wetland YonghuCo on Tibetan Plateau.</title>
        <authorList>
            <person name="Phurbu D."/>
            <person name="Lu H."/>
            <person name="Xing P."/>
        </authorList>
    </citation>
    <scope>NUCLEOTIDE SEQUENCE [LARGE SCALE GENOMIC DNA]</scope>
    <source>
        <strain evidence="1 2">DJC</strain>
    </source>
</reference>